<reference evidence="3 4" key="1">
    <citation type="submission" date="2022-03" db="EMBL/GenBank/DDBJ databases">
        <authorList>
            <person name="He Y."/>
        </authorList>
    </citation>
    <scope>NUCLEOTIDE SEQUENCE [LARGE SCALE GENOMIC DNA]</scope>
    <source>
        <strain evidence="3 4">TK19116</strain>
        <plasmid evidence="3">unnamed1</plasmid>
    </source>
</reference>
<sequence>MFGKVASSSLALIVAASPVMAEVTPVEVWDNLVSYYEKFGYSVTEGARDEAGDTLTVSDVTMTIDAAEAEGSSVSFTMPRVVLQQAGDGSVRTVVEGDITGSATPPGVAAGTEASPTDEPTADTGSATTDGADGESADTETADAGTDGDSTEPAPTLERMAITIAAPGNEMVSSGSPEAMSHELNYPTLDMTVSFETTDDQAFPVTFKASDLTGSYATEGEDATRTTTDVAIGEIAVNADMSAIESSDGGDVERGTFALTMSDVTVAGSSDVPEGEMDFGQNMNVALQSGAKLDGTFGWGAMSANFDFAATDPNGEAAAATGNTSDEGGSAKFSLSKDGISYGAQANNASVNLEGNDFPAAISYQIANANFDVMLPVTKSEEPAPFSLKFGLDGFALGDEVWALFDPENNISRDPASLAIDISGAMTVLRDLFDPEFTRRMTEATTVQEGETELTDEQVAAVADLQSEAMPYAPETVTVNTLSLDVAGASADISGELTVPEGGSFEAPVGTLTGRFSGVNQLIDTLAAMGLVPQEQVAGTKMMMMAFAKPVEGQTDTLTTELDFRDGGQIFANGQQIK</sequence>
<keyword evidence="2" id="KW-0732">Signal</keyword>
<dbReference type="EMBL" id="JAKZEU010000001">
    <property type="protein sequence ID" value="MCQ0969352.1"/>
    <property type="molecule type" value="Genomic_DNA"/>
</dbReference>
<keyword evidence="3" id="KW-0614">Plasmid</keyword>
<feature type="compositionally biased region" description="Low complexity" evidence="1">
    <location>
        <begin position="122"/>
        <end position="131"/>
    </location>
</feature>
<dbReference type="Proteomes" id="UP001203945">
    <property type="component" value="Unassembled WGS sequence"/>
</dbReference>
<feature type="compositionally biased region" description="Acidic residues" evidence="1">
    <location>
        <begin position="132"/>
        <end position="141"/>
    </location>
</feature>
<organism evidence="3 4">
    <name type="scientific">Paracoccus albicereus</name>
    <dbReference type="NCBI Taxonomy" id="2922394"/>
    <lineage>
        <taxon>Bacteria</taxon>
        <taxon>Pseudomonadati</taxon>
        <taxon>Pseudomonadota</taxon>
        <taxon>Alphaproteobacteria</taxon>
        <taxon>Rhodobacterales</taxon>
        <taxon>Paracoccaceae</taxon>
        <taxon>Paracoccus</taxon>
    </lineage>
</organism>
<comment type="caution">
    <text evidence="3">The sequence shown here is derived from an EMBL/GenBank/DDBJ whole genome shotgun (WGS) entry which is preliminary data.</text>
</comment>
<keyword evidence="4" id="KW-1185">Reference proteome</keyword>
<dbReference type="Pfam" id="PF09898">
    <property type="entry name" value="DUF2125"/>
    <property type="match status" value="1"/>
</dbReference>
<proteinExistence type="predicted"/>
<evidence type="ECO:0000256" key="1">
    <source>
        <dbReference type="SAM" id="MobiDB-lite"/>
    </source>
</evidence>
<feature type="region of interest" description="Disordered" evidence="1">
    <location>
        <begin position="97"/>
        <end position="156"/>
    </location>
</feature>
<feature type="signal peptide" evidence="2">
    <location>
        <begin position="1"/>
        <end position="21"/>
    </location>
</feature>
<evidence type="ECO:0000256" key="2">
    <source>
        <dbReference type="SAM" id="SignalP"/>
    </source>
</evidence>
<name>A0ABT1MM44_9RHOB</name>
<evidence type="ECO:0000313" key="3">
    <source>
        <dbReference type="EMBL" id="MCQ0969352.1"/>
    </source>
</evidence>
<dbReference type="InterPro" id="IPR018666">
    <property type="entry name" value="DUF2125"/>
</dbReference>
<evidence type="ECO:0000313" key="4">
    <source>
        <dbReference type="Proteomes" id="UP001203945"/>
    </source>
</evidence>
<dbReference type="RefSeq" id="WP_255328298.1">
    <property type="nucleotide sequence ID" value="NZ_JAKZEU010000001.1"/>
</dbReference>
<geneLocation type="plasmid" evidence="3">
    <name>unnamed1</name>
</geneLocation>
<feature type="chain" id="PRO_5047450619" evidence="2">
    <location>
        <begin position="22"/>
        <end position="578"/>
    </location>
</feature>
<protein>
    <submittedName>
        <fullName evidence="3">DUF2125 domain-containing protein</fullName>
    </submittedName>
</protein>
<gene>
    <name evidence="3" type="ORF">MLD63_02725</name>
</gene>
<accession>A0ABT1MM44</accession>
<feature type="compositionally biased region" description="Low complexity" evidence="1">
    <location>
        <begin position="142"/>
        <end position="152"/>
    </location>
</feature>